<organism evidence="3 4">
    <name type="scientific">Edaphobacter modestus</name>
    <dbReference type="NCBI Taxonomy" id="388466"/>
    <lineage>
        <taxon>Bacteria</taxon>
        <taxon>Pseudomonadati</taxon>
        <taxon>Acidobacteriota</taxon>
        <taxon>Terriglobia</taxon>
        <taxon>Terriglobales</taxon>
        <taxon>Acidobacteriaceae</taxon>
        <taxon>Edaphobacter</taxon>
    </lineage>
</organism>
<dbReference type="RefSeq" id="WP_130421229.1">
    <property type="nucleotide sequence ID" value="NZ_SHKW01000001.1"/>
</dbReference>
<dbReference type="InterPro" id="IPR029058">
    <property type="entry name" value="AB_hydrolase_fold"/>
</dbReference>
<dbReference type="InterPro" id="IPR000073">
    <property type="entry name" value="AB_hydrolase_1"/>
</dbReference>
<dbReference type="EMBL" id="SHKW01000001">
    <property type="protein sequence ID" value="RZU43001.1"/>
    <property type="molecule type" value="Genomic_DNA"/>
</dbReference>
<dbReference type="PANTHER" id="PTHR43798:SF31">
    <property type="entry name" value="AB HYDROLASE SUPERFAMILY PROTEIN YCLE"/>
    <property type="match status" value="1"/>
</dbReference>
<dbReference type="PROSITE" id="PS51257">
    <property type="entry name" value="PROKAR_LIPOPROTEIN"/>
    <property type="match status" value="1"/>
</dbReference>
<dbReference type="GO" id="GO:0016020">
    <property type="term" value="C:membrane"/>
    <property type="evidence" value="ECO:0007669"/>
    <property type="project" value="TreeGrafter"/>
</dbReference>
<protein>
    <submittedName>
        <fullName evidence="3">Pimeloyl-ACP methyl ester carboxylesterase</fullName>
    </submittedName>
</protein>
<sequence length="312" mass="34826">MQRLDISRPRREFISFFALFVVSCSLSAQSRTEVRPDDRISSQVIKLKNGITLNYAVQGDPKGPVIVMLHGAGDSWHSYARVFPLLPASYRVYAVTLRGHGLSDHPDSGYSRADFAGDILDFLDQLHIQHATLVGHSLGSFVAQKVAEQDTGHLDRLVLIGSGPGTHRAGSSEEEITSPFARLTDPVPYTFARDFQASTIYYPVPAWFFEMMVGEAQRVPAATWHGLGASISTGDSLDQLKKIRVPTLLFWGEKDSIFHREDQETLLKNIPQALLKDYPETGHALHWERPERFTADLLVFIRSNGGTKQVRP</sequence>
<proteinExistence type="predicted"/>
<dbReference type="Pfam" id="PF12697">
    <property type="entry name" value="Abhydrolase_6"/>
    <property type="match status" value="1"/>
</dbReference>
<dbReference type="AlphaFoldDB" id="A0A4Q7Z0A1"/>
<feature type="domain" description="AB hydrolase-1" evidence="2">
    <location>
        <begin position="66"/>
        <end position="294"/>
    </location>
</feature>
<dbReference type="OrthoDB" id="6191536at2"/>
<dbReference type="SUPFAM" id="SSF53474">
    <property type="entry name" value="alpha/beta-Hydrolases"/>
    <property type="match status" value="1"/>
</dbReference>
<dbReference type="Proteomes" id="UP000292958">
    <property type="component" value="Unassembled WGS sequence"/>
</dbReference>
<evidence type="ECO:0000313" key="3">
    <source>
        <dbReference type="EMBL" id="RZU43001.1"/>
    </source>
</evidence>
<dbReference type="GO" id="GO:0016787">
    <property type="term" value="F:hydrolase activity"/>
    <property type="evidence" value="ECO:0007669"/>
    <property type="project" value="UniProtKB-KW"/>
</dbReference>
<keyword evidence="4" id="KW-1185">Reference proteome</keyword>
<name>A0A4Q7Z0A1_9BACT</name>
<evidence type="ECO:0000259" key="2">
    <source>
        <dbReference type="Pfam" id="PF12697"/>
    </source>
</evidence>
<dbReference type="PRINTS" id="PR00412">
    <property type="entry name" value="EPOXHYDRLASE"/>
</dbReference>
<gene>
    <name evidence="3" type="ORF">BDD14_4602</name>
</gene>
<dbReference type="InterPro" id="IPR000639">
    <property type="entry name" value="Epox_hydrolase-like"/>
</dbReference>
<dbReference type="InterPro" id="IPR050266">
    <property type="entry name" value="AB_hydrolase_sf"/>
</dbReference>
<dbReference type="Gene3D" id="3.40.50.1820">
    <property type="entry name" value="alpha/beta hydrolase"/>
    <property type="match status" value="1"/>
</dbReference>
<dbReference type="PANTHER" id="PTHR43798">
    <property type="entry name" value="MONOACYLGLYCEROL LIPASE"/>
    <property type="match status" value="1"/>
</dbReference>
<comment type="caution">
    <text evidence="3">The sequence shown here is derived from an EMBL/GenBank/DDBJ whole genome shotgun (WGS) entry which is preliminary data.</text>
</comment>
<evidence type="ECO:0000256" key="1">
    <source>
        <dbReference type="ARBA" id="ARBA00022801"/>
    </source>
</evidence>
<keyword evidence="1" id="KW-0378">Hydrolase</keyword>
<evidence type="ECO:0000313" key="4">
    <source>
        <dbReference type="Proteomes" id="UP000292958"/>
    </source>
</evidence>
<dbReference type="PRINTS" id="PR00111">
    <property type="entry name" value="ABHYDROLASE"/>
</dbReference>
<accession>A0A4Q7Z0A1</accession>
<reference evidence="3 4" key="1">
    <citation type="submission" date="2019-02" db="EMBL/GenBank/DDBJ databases">
        <title>Genomic Encyclopedia of Archaeal and Bacterial Type Strains, Phase II (KMG-II): from individual species to whole genera.</title>
        <authorList>
            <person name="Goeker M."/>
        </authorList>
    </citation>
    <scope>NUCLEOTIDE SEQUENCE [LARGE SCALE GENOMIC DNA]</scope>
    <source>
        <strain evidence="3 4">DSM 18101</strain>
    </source>
</reference>